<gene>
    <name evidence="1" type="ORF">SDC9_69635</name>
</gene>
<sequence>MPTDGFSAGGGGESFFLDDMKAVPVNLKDAIDICFPVE</sequence>
<name>A0A644Y5E6_9ZZZZ</name>
<proteinExistence type="predicted"/>
<accession>A0A644Y5E6</accession>
<reference evidence="1" key="1">
    <citation type="submission" date="2019-08" db="EMBL/GenBank/DDBJ databases">
        <authorList>
            <person name="Kucharzyk K."/>
            <person name="Murdoch R.W."/>
            <person name="Higgins S."/>
            <person name="Loffler F."/>
        </authorList>
    </citation>
    <scope>NUCLEOTIDE SEQUENCE</scope>
</reference>
<organism evidence="1">
    <name type="scientific">bioreactor metagenome</name>
    <dbReference type="NCBI Taxonomy" id="1076179"/>
    <lineage>
        <taxon>unclassified sequences</taxon>
        <taxon>metagenomes</taxon>
        <taxon>ecological metagenomes</taxon>
    </lineage>
</organism>
<comment type="caution">
    <text evidence="1">The sequence shown here is derived from an EMBL/GenBank/DDBJ whole genome shotgun (WGS) entry which is preliminary data.</text>
</comment>
<protein>
    <submittedName>
        <fullName evidence="1">Uncharacterized protein</fullName>
    </submittedName>
</protein>
<dbReference type="EMBL" id="VSSQ01003970">
    <property type="protein sequence ID" value="MPM23171.1"/>
    <property type="molecule type" value="Genomic_DNA"/>
</dbReference>
<evidence type="ECO:0000313" key="1">
    <source>
        <dbReference type="EMBL" id="MPM23171.1"/>
    </source>
</evidence>
<dbReference type="AlphaFoldDB" id="A0A644Y5E6"/>